<dbReference type="InterPro" id="IPR022742">
    <property type="entry name" value="Hydrolase_4"/>
</dbReference>
<dbReference type="EMBL" id="JBBUTI010000008">
    <property type="protein sequence ID" value="MEK8047346.1"/>
    <property type="molecule type" value="Genomic_DNA"/>
</dbReference>
<evidence type="ECO:0000313" key="3">
    <source>
        <dbReference type="Proteomes" id="UP001379945"/>
    </source>
</evidence>
<evidence type="ECO:0000259" key="1">
    <source>
        <dbReference type="Pfam" id="PF12146"/>
    </source>
</evidence>
<proteinExistence type="predicted"/>
<name>A0ABU9C6S1_9BURK</name>
<reference evidence="2 3" key="1">
    <citation type="submission" date="2024-04" db="EMBL/GenBank/DDBJ databases">
        <title>Novel species of the genus Ideonella isolated from streams.</title>
        <authorList>
            <person name="Lu H."/>
        </authorList>
    </citation>
    <scope>NUCLEOTIDE SEQUENCE [LARGE SCALE GENOMIC DNA]</scope>
    <source>
        <strain evidence="2 3">LYT19W</strain>
    </source>
</reference>
<dbReference type="RefSeq" id="WP_341399647.1">
    <property type="nucleotide sequence ID" value="NZ_JBBUTI010000008.1"/>
</dbReference>
<dbReference type="Pfam" id="PF12146">
    <property type="entry name" value="Hydrolase_4"/>
    <property type="match status" value="1"/>
</dbReference>
<accession>A0ABU9C6S1</accession>
<sequence>MDQIVTADGVRLQARVWPASANAERVRGQVLLVHGLGEHAGRYEHVAQALCAQGWQVVAYDQRGHGQSGGGRGVIPDRNSLLQDLGRVVDAVRPLQPGPLVMLGHSLGGLVAARYVAEGLHVKPAAWWRPVDALVLSSPALDAGMNLFQKLLVAVGSSLVPGLALGNGLKPSWICRDPAVVAAYVADPLVHDRICGRLAKFIADAGPEVQGMAASWRVPTLLMWGGADRCVAPAGSARFAAAAPASVQAQPWHALAHEIFNEPEQAEVLAALNGWLNARYPAAR</sequence>
<dbReference type="InterPro" id="IPR000073">
    <property type="entry name" value="AB_hydrolase_1"/>
</dbReference>
<dbReference type="PRINTS" id="PR00111">
    <property type="entry name" value="ABHYDROLASE"/>
</dbReference>
<feature type="domain" description="Serine aminopeptidase S33" evidence="1">
    <location>
        <begin position="25"/>
        <end position="264"/>
    </location>
</feature>
<dbReference type="PANTHER" id="PTHR11614">
    <property type="entry name" value="PHOSPHOLIPASE-RELATED"/>
    <property type="match status" value="1"/>
</dbReference>
<evidence type="ECO:0000313" key="2">
    <source>
        <dbReference type="EMBL" id="MEK8047346.1"/>
    </source>
</evidence>
<dbReference type="Gene3D" id="3.40.50.1820">
    <property type="entry name" value="alpha/beta hydrolase"/>
    <property type="match status" value="1"/>
</dbReference>
<gene>
    <name evidence="2" type="ORF">AACH00_13375</name>
</gene>
<keyword evidence="3" id="KW-1185">Reference proteome</keyword>
<dbReference type="InterPro" id="IPR051044">
    <property type="entry name" value="MAG_DAG_Lipase"/>
</dbReference>
<organism evidence="2 3">
    <name type="scientific">Ideonella margarita</name>
    <dbReference type="NCBI Taxonomy" id="2984191"/>
    <lineage>
        <taxon>Bacteria</taxon>
        <taxon>Pseudomonadati</taxon>
        <taxon>Pseudomonadota</taxon>
        <taxon>Betaproteobacteria</taxon>
        <taxon>Burkholderiales</taxon>
        <taxon>Sphaerotilaceae</taxon>
        <taxon>Ideonella</taxon>
    </lineage>
</organism>
<protein>
    <submittedName>
        <fullName evidence="2">Lysophospholipase</fullName>
    </submittedName>
</protein>
<dbReference type="InterPro" id="IPR029058">
    <property type="entry name" value="AB_hydrolase_fold"/>
</dbReference>
<dbReference type="Proteomes" id="UP001379945">
    <property type="component" value="Unassembled WGS sequence"/>
</dbReference>
<dbReference type="SUPFAM" id="SSF53474">
    <property type="entry name" value="alpha/beta-Hydrolases"/>
    <property type="match status" value="1"/>
</dbReference>
<comment type="caution">
    <text evidence="2">The sequence shown here is derived from an EMBL/GenBank/DDBJ whole genome shotgun (WGS) entry which is preliminary data.</text>
</comment>